<comment type="similarity">
    <text evidence="1 10">Belongs to the peroxin-14 family.</text>
</comment>
<evidence type="ECO:0000256" key="10">
    <source>
        <dbReference type="RuleBase" id="RU367032"/>
    </source>
</evidence>
<feature type="region of interest" description="Disordered" evidence="11">
    <location>
        <begin position="44"/>
        <end position="90"/>
    </location>
</feature>
<evidence type="ECO:0000313" key="14">
    <source>
        <dbReference type="Proteomes" id="UP000254866"/>
    </source>
</evidence>
<evidence type="ECO:0000313" key="13">
    <source>
        <dbReference type="EMBL" id="RDL42004.1"/>
    </source>
</evidence>
<dbReference type="GO" id="GO:1990429">
    <property type="term" value="C:peroxisomal importomer complex"/>
    <property type="evidence" value="ECO:0007669"/>
    <property type="project" value="TreeGrafter"/>
</dbReference>
<feature type="compositionally biased region" description="Polar residues" evidence="11">
    <location>
        <begin position="289"/>
        <end position="309"/>
    </location>
</feature>
<dbReference type="PANTHER" id="PTHR23058">
    <property type="entry name" value="PEROXISOMAL MEMBRANE PROTEIN PEX14"/>
    <property type="match status" value="1"/>
</dbReference>
<feature type="region of interest" description="Disordered" evidence="11">
    <location>
        <begin position="238"/>
        <end position="350"/>
    </location>
</feature>
<evidence type="ECO:0000256" key="11">
    <source>
        <dbReference type="SAM" id="MobiDB-lite"/>
    </source>
</evidence>
<dbReference type="PANTHER" id="PTHR23058:SF0">
    <property type="entry name" value="PEROXISOMAL MEMBRANE PROTEIN PEX14"/>
    <property type="match status" value="1"/>
</dbReference>
<reference evidence="13 14" key="1">
    <citation type="journal article" date="2018" name="IMA Fungus">
        <title>IMA Genome-F 9: Draft genome sequence of Annulohypoxylon stygium, Aspergillus mulundensis, Berkeleyomyces basicola (syn. Thielaviopsis basicola), Ceratocystis smalleyi, two Cercospora beticola strains, Coleophoma cylindrospora, Fusarium fracticaudum, Phialophora cf. hyalina, and Morchella septimelata.</title>
        <authorList>
            <person name="Wingfield B.D."/>
            <person name="Bills G.F."/>
            <person name="Dong Y."/>
            <person name="Huang W."/>
            <person name="Nel W.J."/>
            <person name="Swalarsk-Parry B.S."/>
            <person name="Vaghefi N."/>
            <person name="Wilken P.M."/>
            <person name="An Z."/>
            <person name="de Beer Z.W."/>
            <person name="De Vos L."/>
            <person name="Chen L."/>
            <person name="Duong T.A."/>
            <person name="Gao Y."/>
            <person name="Hammerbacher A."/>
            <person name="Kikkert J.R."/>
            <person name="Li Y."/>
            <person name="Li H."/>
            <person name="Li K."/>
            <person name="Li Q."/>
            <person name="Liu X."/>
            <person name="Ma X."/>
            <person name="Naidoo K."/>
            <person name="Pethybridge S.J."/>
            <person name="Sun J."/>
            <person name="Steenkamp E.T."/>
            <person name="van der Nest M.A."/>
            <person name="van Wyk S."/>
            <person name="Wingfield M.J."/>
            <person name="Xiong C."/>
            <person name="Yue Q."/>
            <person name="Zhang X."/>
        </authorList>
    </citation>
    <scope>NUCLEOTIDE SEQUENCE [LARGE SCALE GENOMIC DNA]</scope>
    <source>
        <strain evidence="13 14">BP 5553</strain>
    </source>
</reference>
<dbReference type="GO" id="GO:0005102">
    <property type="term" value="F:signaling receptor binding"/>
    <property type="evidence" value="ECO:0007669"/>
    <property type="project" value="TreeGrafter"/>
</dbReference>
<sequence length="350" mass="37568">MAIREDLVASAVTFLQDPSVSGSPIENRVAFLQSKNLTQEEVDAALARASGESAPSANNSNYAPQQQVARQPQTGYGGYQQYPWQQPPPPEVPKRDWRDWFIMATVMGGVGYGLYFVAKRYVYPIIAPPTAPQLEQDKQAIDDQFEKAFVLLEQLSKDTDTLKASEQARTERLDNALTEVETVISELKSASRRREEESRRMGEEVRGLKDLIPKAMEGQKETTDTRLKELNTELKSLKTLMGQRLNPTASASPSSFGRTTSSPAPTPSTNNVNGTPVTEASVPKPASVTDGSGTESVASVQGRTASPFNTGLPAGKAAIPSWQLAAKNKSSSSDNAAGTGSGTQEASGSA</sequence>
<feature type="compositionally biased region" description="Polar residues" evidence="11">
    <location>
        <begin position="53"/>
        <end position="70"/>
    </location>
</feature>
<evidence type="ECO:0000256" key="3">
    <source>
        <dbReference type="ARBA" id="ARBA00022927"/>
    </source>
</evidence>
<evidence type="ECO:0000256" key="8">
    <source>
        <dbReference type="ARBA" id="ARBA00029691"/>
    </source>
</evidence>
<dbReference type="OrthoDB" id="5549158at2759"/>
<dbReference type="STRING" id="2656787.A0A370U2J2"/>
<feature type="compositionally biased region" description="Polar residues" evidence="11">
    <location>
        <begin position="245"/>
        <end position="258"/>
    </location>
</feature>
<evidence type="ECO:0000256" key="6">
    <source>
        <dbReference type="ARBA" id="ARBA00023140"/>
    </source>
</evidence>
<gene>
    <name evidence="13" type="ORF">BP5553_01983</name>
</gene>
<feature type="domain" description="Peroxisome membrane anchor protein Pex14p N-terminal" evidence="12">
    <location>
        <begin position="4"/>
        <end position="48"/>
    </location>
</feature>
<evidence type="ECO:0000256" key="7">
    <source>
        <dbReference type="ARBA" id="ARBA00029502"/>
    </source>
</evidence>
<dbReference type="EMBL" id="NPIC01000001">
    <property type="protein sequence ID" value="RDL42004.1"/>
    <property type="molecule type" value="Genomic_DNA"/>
</dbReference>
<proteinExistence type="inferred from homology"/>
<evidence type="ECO:0000256" key="5">
    <source>
        <dbReference type="ARBA" id="ARBA00023136"/>
    </source>
</evidence>
<keyword evidence="6 10" id="KW-0576">Peroxisome</keyword>
<evidence type="ECO:0000256" key="9">
    <source>
        <dbReference type="ARBA" id="ARBA00046271"/>
    </source>
</evidence>
<dbReference type="InterPro" id="IPR025655">
    <property type="entry name" value="PEX14"/>
</dbReference>
<accession>A0A370U2J2</accession>
<keyword evidence="2 10" id="KW-0813">Transport</keyword>
<evidence type="ECO:0000259" key="12">
    <source>
        <dbReference type="Pfam" id="PF04695"/>
    </source>
</evidence>
<dbReference type="FunFam" id="1.10.10.10:FF:000489">
    <property type="entry name" value="Putative peroxisomal membrane anchor protein"/>
    <property type="match status" value="1"/>
</dbReference>
<keyword evidence="14" id="KW-1185">Reference proteome</keyword>
<name>A0A370U2J2_9HELO</name>
<dbReference type="Proteomes" id="UP000254866">
    <property type="component" value="Unassembled WGS sequence"/>
</dbReference>
<dbReference type="AlphaFoldDB" id="A0A370U2J2"/>
<keyword evidence="4" id="KW-0811">Translocation</keyword>
<protein>
    <recommendedName>
        <fullName evidence="7 10">Peroxisomal membrane protein PEX14</fullName>
    </recommendedName>
    <alternativeName>
        <fullName evidence="8 10">Peroxin-14</fullName>
    </alternativeName>
</protein>
<comment type="subcellular location">
    <subcellularLocation>
        <location evidence="9 10">Peroxisome membrane</location>
    </subcellularLocation>
</comment>
<feature type="compositionally biased region" description="Low complexity" evidence="11">
    <location>
        <begin position="325"/>
        <end position="337"/>
    </location>
</feature>
<dbReference type="RefSeq" id="XP_031874660.1">
    <property type="nucleotide sequence ID" value="XM_032010606.1"/>
</dbReference>
<feature type="compositionally biased region" description="Low complexity" evidence="11">
    <location>
        <begin position="259"/>
        <end position="269"/>
    </location>
</feature>
<dbReference type="InterPro" id="IPR006785">
    <property type="entry name" value="Pex14_N"/>
</dbReference>
<keyword evidence="3 10" id="KW-0653">Protein transport</keyword>
<organism evidence="13 14">
    <name type="scientific">Venustampulla echinocandica</name>
    <dbReference type="NCBI Taxonomy" id="2656787"/>
    <lineage>
        <taxon>Eukaryota</taxon>
        <taxon>Fungi</taxon>
        <taxon>Dikarya</taxon>
        <taxon>Ascomycota</taxon>
        <taxon>Pezizomycotina</taxon>
        <taxon>Leotiomycetes</taxon>
        <taxon>Helotiales</taxon>
        <taxon>Pleuroascaceae</taxon>
        <taxon>Venustampulla</taxon>
    </lineage>
</organism>
<comment type="function">
    <text evidence="10">Component of the PEX13-PEX14 docking complex, a translocon channel that specifically mediates the import of peroxisomal cargo proteins bound to PEX5 receptor. The PEX13-PEX14 docking complex forms a large import pore which can be opened to a diameter of about 9 nm. Mechanistically, PEX5 receptor along with cargo proteins associates with the PEX14 subunit of the PEX13-PEX14 docking complex in the cytosol, leading to the insertion of the receptor into the organelle membrane with the concomitant translocation of the cargo into the peroxisome matrix.</text>
</comment>
<dbReference type="GO" id="GO:0016560">
    <property type="term" value="P:protein import into peroxisome matrix, docking"/>
    <property type="evidence" value="ECO:0007669"/>
    <property type="project" value="UniProtKB-UniRule"/>
</dbReference>
<comment type="caution">
    <text evidence="13">The sequence shown here is derived from an EMBL/GenBank/DDBJ whole genome shotgun (WGS) entry which is preliminary data.</text>
</comment>
<keyword evidence="5 10" id="KW-0472">Membrane</keyword>
<dbReference type="GeneID" id="43594832"/>
<evidence type="ECO:0000256" key="2">
    <source>
        <dbReference type="ARBA" id="ARBA00022448"/>
    </source>
</evidence>
<dbReference type="GO" id="GO:0005778">
    <property type="term" value="C:peroxisomal membrane"/>
    <property type="evidence" value="ECO:0007669"/>
    <property type="project" value="UniProtKB-SubCell"/>
</dbReference>
<dbReference type="Gene3D" id="1.10.10.10">
    <property type="entry name" value="Winged helix-like DNA-binding domain superfamily/Winged helix DNA-binding domain"/>
    <property type="match status" value="1"/>
</dbReference>
<feature type="compositionally biased region" description="Low complexity" evidence="11">
    <location>
        <begin position="71"/>
        <end position="84"/>
    </location>
</feature>
<dbReference type="InterPro" id="IPR036388">
    <property type="entry name" value="WH-like_DNA-bd_sf"/>
</dbReference>
<evidence type="ECO:0000256" key="4">
    <source>
        <dbReference type="ARBA" id="ARBA00023010"/>
    </source>
</evidence>
<evidence type="ECO:0000256" key="1">
    <source>
        <dbReference type="ARBA" id="ARBA00005443"/>
    </source>
</evidence>
<dbReference type="Pfam" id="PF04695">
    <property type="entry name" value="Pex14_N"/>
    <property type="match status" value="1"/>
</dbReference>